<feature type="non-terminal residue" evidence="1">
    <location>
        <position position="1"/>
    </location>
</feature>
<dbReference type="Proteomes" id="UP000789739">
    <property type="component" value="Unassembled WGS sequence"/>
</dbReference>
<sequence>NLFDVRTLLKFLSLFLKIAKEKVSWVAKLQRVELGNRQPDPGTGDGGDGSRFGDVNINALL</sequence>
<dbReference type="EMBL" id="CAJVPI010000863">
    <property type="protein sequence ID" value="CAG8578185.1"/>
    <property type="molecule type" value="Genomic_DNA"/>
</dbReference>
<comment type="caution">
    <text evidence="1">The sequence shown here is derived from an EMBL/GenBank/DDBJ whole genome shotgun (WGS) entry which is preliminary data.</text>
</comment>
<proteinExistence type="predicted"/>
<dbReference type="AlphaFoldDB" id="A0A9N9BTZ9"/>
<accession>A0A9N9BTZ9</accession>
<reference evidence="1" key="1">
    <citation type="submission" date="2021-06" db="EMBL/GenBank/DDBJ databases">
        <authorList>
            <person name="Kallberg Y."/>
            <person name="Tangrot J."/>
            <person name="Rosling A."/>
        </authorList>
    </citation>
    <scope>NUCLEOTIDE SEQUENCE</scope>
    <source>
        <strain evidence="1">BR232B</strain>
    </source>
</reference>
<organism evidence="1 2">
    <name type="scientific">Paraglomus brasilianum</name>
    <dbReference type="NCBI Taxonomy" id="144538"/>
    <lineage>
        <taxon>Eukaryota</taxon>
        <taxon>Fungi</taxon>
        <taxon>Fungi incertae sedis</taxon>
        <taxon>Mucoromycota</taxon>
        <taxon>Glomeromycotina</taxon>
        <taxon>Glomeromycetes</taxon>
        <taxon>Paraglomerales</taxon>
        <taxon>Paraglomeraceae</taxon>
        <taxon>Paraglomus</taxon>
    </lineage>
</organism>
<evidence type="ECO:0000313" key="1">
    <source>
        <dbReference type="EMBL" id="CAG8578185.1"/>
    </source>
</evidence>
<protein>
    <submittedName>
        <fullName evidence="1">644_t:CDS:1</fullName>
    </submittedName>
</protein>
<name>A0A9N9BTZ9_9GLOM</name>
<evidence type="ECO:0000313" key="2">
    <source>
        <dbReference type="Proteomes" id="UP000789739"/>
    </source>
</evidence>
<gene>
    <name evidence="1" type="ORF">PBRASI_LOCUS6474</name>
</gene>
<keyword evidence="2" id="KW-1185">Reference proteome</keyword>